<dbReference type="Pfam" id="PF08447">
    <property type="entry name" value="PAS_3"/>
    <property type="match status" value="1"/>
</dbReference>
<dbReference type="CDD" id="cd00130">
    <property type="entry name" value="PAS"/>
    <property type="match status" value="1"/>
</dbReference>
<dbReference type="SUPFAM" id="SSF55874">
    <property type="entry name" value="ATPase domain of HSP90 chaperone/DNA topoisomerase II/histidine kinase"/>
    <property type="match status" value="1"/>
</dbReference>
<dbReference type="InterPro" id="IPR000700">
    <property type="entry name" value="PAS-assoc_C"/>
</dbReference>
<keyword evidence="3" id="KW-0597">Phosphoprotein</keyword>
<dbReference type="PRINTS" id="PR00344">
    <property type="entry name" value="BCTRLSENSOR"/>
</dbReference>
<dbReference type="InterPro" id="IPR005467">
    <property type="entry name" value="His_kinase_dom"/>
</dbReference>
<dbReference type="InterPro" id="IPR003594">
    <property type="entry name" value="HATPase_dom"/>
</dbReference>
<dbReference type="AlphaFoldDB" id="A0A4Q0XDP7"/>
<dbReference type="EMBL" id="SDDZ01000008">
    <property type="protein sequence ID" value="RXJ46072.1"/>
    <property type="molecule type" value="Genomic_DNA"/>
</dbReference>
<evidence type="ECO:0000256" key="3">
    <source>
        <dbReference type="ARBA" id="ARBA00022553"/>
    </source>
</evidence>
<dbReference type="RefSeq" id="WP_129018001.1">
    <property type="nucleotide sequence ID" value="NZ_SDDZ01000008.1"/>
</dbReference>
<feature type="domain" description="PAC" evidence="8">
    <location>
        <begin position="83"/>
        <end position="135"/>
    </location>
</feature>
<comment type="caution">
    <text evidence="9">The sequence shown here is derived from an EMBL/GenBank/DDBJ whole genome shotgun (WGS) entry which is preliminary data.</text>
</comment>
<dbReference type="PROSITE" id="PS50109">
    <property type="entry name" value="HIS_KIN"/>
    <property type="match status" value="1"/>
</dbReference>
<comment type="catalytic activity">
    <reaction evidence="1">
        <text>ATP + protein L-histidine = ADP + protein N-phospho-L-histidine.</text>
        <dbReference type="EC" id="2.7.13.3"/>
    </reaction>
</comment>
<dbReference type="PANTHER" id="PTHR43304">
    <property type="entry name" value="PHYTOCHROME-LIKE PROTEIN CPH1"/>
    <property type="match status" value="1"/>
</dbReference>
<gene>
    <name evidence="9" type="ORF">ESZ48_13335</name>
</gene>
<dbReference type="NCBIfam" id="TIGR00229">
    <property type="entry name" value="sensory_box"/>
    <property type="match status" value="1"/>
</dbReference>
<dbReference type="Gene3D" id="3.30.565.10">
    <property type="entry name" value="Histidine kinase-like ATPase, C-terminal domain"/>
    <property type="match status" value="1"/>
</dbReference>
<keyword evidence="10" id="KW-1185">Reference proteome</keyword>
<evidence type="ECO:0000256" key="1">
    <source>
        <dbReference type="ARBA" id="ARBA00000085"/>
    </source>
</evidence>
<dbReference type="Gene3D" id="3.30.450.20">
    <property type="entry name" value="PAS domain"/>
    <property type="match status" value="1"/>
</dbReference>
<dbReference type="PROSITE" id="PS50112">
    <property type="entry name" value="PAS"/>
    <property type="match status" value="1"/>
</dbReference>
<keyword evidence="5" id="KW-0418">Kinase</keyword>
<dbReference type="OrthoDB" id="5522855at2"/>
<evidence type="ECO:0000259" key="6">
    <source>
        <dbReference type="PROSITE" id="PS50109"/>
    </source>
</evidence>
<dbReference type="InterPro" id="IPR013655">
    <property type="entry name" value="PAS_fold_3"/>
</dbReference>
<dbReference type="SMART" id="SM00086">
    <property type="entry name" value="PAC"/>
    <property type="match status" value="1"/>
</dbReference>
<proteinExistence type="predicted"/>
<feature type="domain" description="Histidine kinase" evidence="6">
    <location>
        <begin position="153"/>
        <end position="365"/>
    </location>
</feature>
<dbReference type="GO" id="GO:0004673">
    <property type="term" value="F:protein histidine kinase activity"/>
    <property type="evidence" value="ECO:0007669"/>
    <property type="project" value="UniProtKB-EC"/>
</dbReference>
<evidence type="ECO:0000256" key="2">
    <source>
        <dbReference type="ARBA" id="ARBA00012438"/>
    </source>
</evidence>
<sequence length="365" mass="42230">MPTHLVNIKDKLFENIFENAPNGIAIVGLDYRWVKVNRSLIELLGYSETEFYSMKFPDITHKDDMDVDVEQLNRLVNRDIESYQIEKRYFHKNGNIVWTLLSVSMELHIDGSPLYFISQVVDITKQKEILWEMNSIKEIAKNQNDKLLNFAHIATHDIRSHIGNLGMITDFMEEETEGIKDDENFKMLKESLSQLEVTISNLNEVRNDDFSLHTNLAPKNLKLFVDNAMYNMNAIAKNEQCQVINEVADDVSVLGVSVYLDSIILNFLTNAIKYRCKERNSFVRFRSLVQDGFVILEIQDNGLGIDLEAHRSDLYQFRKTFHQLSDSRGVGLFITKNHVERMGGRIEVESEVNVGTTFKVYFQKA</sequence>
<dbReference type="InterPro" id="IPR035965">
    <property type="entry name" value="PAS-like_dom_sf"/>
</dbReference>
<dbReference type="Pfam" id="PF02518">
    <property type="entry name" value="HATPase_c"/>
    <property type="match status" value="1"/>
</dbReference>
<dbReference type="Proteomes" id="UP000289792">
    <property type="component" value="Unassembled WGS sequence"/>
</dbReference>
<dbReference type="InterPro" id="IPR036890">
    <property type="entry name" value="HATPase_C_sf"/>
</dbReference>
<name>A0A4Q0XDP7_9FLAO</name>
<reference evidence="9 10" key="1">
    <citation type="submission" date="2019-01" db="EMBL/GenBank/DDBJ databases">
        <title>Genome sequence of the Antarctic species Gelidibacter gilvus ACAM 158(T).</title>
        <authorList>
            <person name="Bowman J.P."/>
        </authorList>
    </citation>
    <scope>NUCLEOTIDE SEQUENCE [LARGE SCALE GENOMIC DNA]</scope>
    <source>
        <strain evidence="9 10">IC158</strain>
    </source>
</reference>
<accession>A0A4Q0XDP7</accession>
<dbReference type="InterPro" id="IPR001610">
    <property type="entry name" value="PAC"/>
</dbReference>
<evidence type="ECO:0000256" key="5">
    <source>
        <dbReference type="ARBA" id="ARBA00022777"/>
    </source>
</evidence>
<dbReference type="PANTHER" id="PTHR43304:SF1">
    <property type="entry name" value="PAC DOMAIN-CONTAINING PROTEIN"/>
    <property type="match status" value="1"/>
</dbReference>
<keyword evidence="4" id="KW-0808">Transferase</keyword>
<dbReference type="PROSITE" id="PS50113">
    <property type="entry name" value="PAC"/>
    <property type="match status" value="1"/>
</dbReference>
<organism evidence="9 10">
    <name type="scientific">Gelidibacter gilvus</name>
    <dbReference type="NCBI Taxonomy" id="59602"/>
    <lineage>
        <taxon>Bacteria</taxon>
        <taxon>Pseudomonadati</taxon>
        <taxon>Bacteroidota</taxon>
        <taxon>Flavobacteriia</taxon>
        <taxon>Flavobacteriales</taxon>
        <taxon>Flavobacteriaceae</taxon>
        <taxon>Gelidibacter</taxon>
    </lineage>
</organism>
<feature type="domain" description="PAS" evidence="7">
    <location>
        <begin position="9"/>
        <end position="79"/>
    </location>
</feature>
<evidence type="ECO:0000259" key="7">
    <source>
        <dbReference type="PROSITE" id="PS50112"/>
    </source>
</evidence>
<evidence type="ECO:0000259" key="8">
    <source>
        <dbReference type="PROSITE" id="PS50113"/>
    </source>
</evidence>
<evidence type="ECO:0000313" key="10">
    <source>
        <dbReference type="Proteomes" id="UP000289792"/>
    </source>
</evidence>
<dbReference type="InterPro" id="IPR004358">
    <property type="entry name" value="Sig_transdc_His_kin-like_C"/>
</dbReference>
<evidence type="ECO:0000313" key="9">
    <source>
        <dbReference type="EMBL" id="RXJ46072.1"/>
    </source>
</evidence>
<dbReference type="SUPFAM" id="SSF55785">
    <property type="entry name" value="PYP-like sensor domain (PAS domain)"/>
    <property type="match status" value="1"/>
</dbReference>
<dbReference type="InterPro" id="IPR052162">
    <property type="entry name" value="Sensor_kinase/Photoreceptor"/>
</dbReference>
<protein>
    <recommendedName>
        <fullName evidence="2">histidine kinase</fullName>
        <ecNumber evidence="2">2.7.13.3</ecNumber>
    </recommendedName>
</protein>
<dbReference type="SMART" id="SM00387">
    <property type="entry name" value="HATPase_c"/>
    <property type="match status" value="1"/>
</dbReference>
<evidence type="ECO:0000256" key="4">
    <source>
        <dbReference type="ARBA" id="ARBA00022679"/>
    </source>
</evidence>
<dbReference type="EC" id="2.7.13.3" evidence="2"/>
<dbReference type="InterPro" id="IPR000014">
    <property type="entry name" value="PAS"/>
</dbReference>
<dbReference type="SMART" id="SM00091">
    <property type="entry name" value="PAS"/>
    <property type="match status" value="1"/>
</dbReference>